<dbReference type="Gene3D" id="3.40.50.1980">
    <property type="entry name" value="Nitrogenase molybdenum iron protein domain"/>
    <property type="match status" value="2"/>
</dbReference>
<proteinExistence type="inferred from homology"/>
<protein>
    <recommendedName>
        <fullName evidence="6">Fe/B12 periplasmic-binding domain-containing protein</fullName>
    </recommendedName>
</protein>
<reference evidence="7" key="1">
    <citation type="journal article" date="2014" name="Int. J. Syst. Evol. Microbiol.">
        <title>Complete genome sequence of Corynebacterium casei LMG S-19264T (=DSM 44701T), isolated from a smear-ripened cheese.</title>
        <authorList>
            <consortium name="US DOE Joint Genome Institute (JGI-PGF)"/>
            <person name="Walter F."/>
            <person name="Albersmeier A."/>
            <person name="Kalinowski J."/>
            <person name="Ruckert C."/>
        </authorList>
    </citation>
    <scope>NUCLEOTIDE SEQUENCE</scope>
    <source>
        <strain evidence="7">JCM 4646</strain>
    </source>
</reference>
<dbReference type="InterPro" id="IPR006311">
    <property type="entry name" value="TAT_signal"/>
</dbReference>
<keyword evidence="4 5" id="KW-0732">Signal</keyword>
<dbReference type="InterPro" id="IPR002491">
    <property type="entry name" value="ABC_transptr_periplasmic_BD"/>
</dbReference>
<dbReference type="RefSeq" id="WP_190212783.1">
    <property type="nucleotide sequence ID" value="NZ_BNBO01000027.1"/>
</dbReference>
<dbReference type="PANTHER" id="PTHR30532">
    <property type="entry name" value="IRON III DICITRATE-BINDING PERIPLASMIC PROTEIN"/>
    <property type="match status" value="1"/>
</dbReference>
<dbReference type="AlphaFoldDB" id="A0A919KX31"/>
<evidence type="ECO:0000313" key="7">
    <source>
        <dbReference type="EMBL" id="GHH75942.1"/>
    </source>
</evidence>
<feature type="chain" id="PRO_5039083935" description="Fe/B12 periplasmic-binding domain-containing protein" evidence="5">
    <location>
        <begin position="24"/>
        <end position="302"/>
    </location>
</feature>
<evidence type="ECO:0000259" key="6">
    <source>
        <dbReference type="PROSITE" id="PS50983"/>
    </source>
</evidence>
<comment type="caution">
    <text evidence="7">The sequence shown here is derived from an EMBL/GenBank/DDBJ whole genome shotgun (WGS) entry which is preliminary data.</text>
</comment>
<reference evidence="7" key="2">
    <citation type="submission" date="2020-09" db="EMBL/GenBank/DDBJ databases">
        <authorList>
            <person name="Sun Q."/>
            <person name="Ohkuma M."/>
        </authorList>
    </citation>
    <scope>NUCLEOTIDE SEQUENCE</scope>
    <source>
        <strain evidence="7">JCM 4646</strain>
    </source>
</reference>
<evidence type="ECO:0000256" key="4">
    <source>
        <dbReference type="ARBA" id="ARBA00022729"/>
    </source>
</evidence>
<name>A0A919KX31_9ACTN</name>
<evidence type="ECO:0000313" key="8">
    <source>
        <dbReference type="Proteomes" id="UP000617734"/>
    </source>
</evidence>
<accession>A0A919KX31</accession>
<sequence length="302" mass="31488">MPPQITRRALLAGLGGAALAACAGPGSGTPTADSATDTPPPAGPRVVTLDTAELDSAMTLGITPVGAARAPADSGLPDYWSASRLAQITLVGEVGSPDTALIRRLKPDLILGSQVRDAAHYETLRRIAPTLLTATTGHPWKANFQQHAQALGRQAAADAVTAAYQRHTGQVAEALGPSGRRISLVRFVENAPVRLYARQNFLATLLDDVQLSRPDQQNAAQFAVEVPADQIARADGDVLLYAVYGDPDAAGATATLASPGWQALSAVKAHRAFPVSDQLWFQGIGYTGANAVLDELQHLLGA</sequence>
<dbReference type="GeneID" id="95354986"/>
<dbReference type="PROSITE" id="PS50983">
    <property type="entry name" value="FE_B12_PBP"/>
    <property type="match status" value="1"/>
</dbReference>
<comment type="subcellular location">
    <subcellularLocation>
        <location evidence="1">Cell envelope</location>
    </subcellularLocation>
</comment>
<dbReference type="InterPro" id="IPR051313">
    <property type="entry name" value="Bact_iron-sidero_bind"/>
</dbReference>
<evidence type="ECO:0000256" key="2">
    <source>
        <dbReference type="ARBA" id="ARBA00008814"/>
    </source>
</evidence>
<dbReference type="SUPFAM" id="SSF53807">
    <property type="entry name" value="Helical backbone' metal receptor"/>
    <property type="match status" value="1"/>
</dbReference>
<dbReference type="GO" id="GO:0030288">
    <property type="term" value="C:outer membrane-bounded periplasmic space"/>
    <property type="evidence" value="ECO:0007669"/>
    <property type="project" value="TreeGrafter"/>
</dbReference>
<dbReference type="Proteomes" id="UP000617734">
    <property type="component" value="Unassembled WGS sequence"/>
</dbReference>
<dbReference type="Pfam" id="PF01497">
    <property type="entry name" value="Peripla_BP_2"/>
    <property type="match status" value="1"/>
</dbReference>
<dbReference type="PANTHER" id="PTHR30532:SF25">
    <property type="entry name" value="IRON(III) DICITRATE-BINDING PERIPLASMIC PROTEIN"/>
    <property type="match status" value="1"/>
</dbReference>
<keyword evidence="3" id="KW-0813">Transport</keyword>
<comment type="similarity">
    <text evidence="2">Belongs to the bacterial solute-binding protein 8 family.</text>
</comment>
<dbReference type="EMBL" id="BNBO01000027">
    <property type="protein sequence ID" value="GHH75942.1"/>
    <property type="molecule type" value="Genomic_DNA"/>
</dbReference>
<evidence type="ECO:0000256" key="1">
    <source>
        <dbReference type="ARBA" id="ARBA00004196"/>
    </source>
</evidence>
<evidence type="ECO:0000256" key="5">
    <source>
        <dbReference type="SAM" id="SignalP"/>
    </source>
</evidence>
<feature type="domain" description="Fe/B12 periplasmic-binding" evidence="6">
    <location>
        <begin position="45"/>
        <end position="302"/>
    </location>
</feature>
<keyword evidence="8" id="KW-1185">Reference proteome</keyword>
<dbReference type="PROSITE" id="PS51318">
    <property type="entry name" value="TAT"/>
    <property type="match status" value="1"/>
</dbReference>
<dbReference type="PROSITE" id="PS51257">
    <property type="entry name" value="PROKAR_LIPOPROTEIN"/>
    <property type="match status" value="1"/>
</dbReference>
<organism evidence="7 8">
    <name type="scientific">Kitasatospora indigofera</name>
    <dbReference type="NCBI Taxonomy" id="67307"/>
    <lineage>
        <taxon>Bacteria</taxon>
        <taxon>Bacillati</taxon>
        <taxon>Actinomycetota</taxon>
        <taxon>Actinomycetes</taxon>
        <taxon>Kitasatosporales</taxon>
        <taxon>Streptomycetaceae</taxon>
        <taxon>Kitasatospora</taxon>
    </lineage>
</organism>
<dbReference type="CDD" id="cd01146">
    <property type="entry name" value="FhuD"/>
    <property type="match status" value="1"/>
</dbReference>
<dbReference type="GO" id="GO:1901678">
    <property type="term" value="P:iron coordination entity transport"/>
    <property type="evidence" value="ECO:0007669"/>
    <property type="project" value="UniProtKB-ARBA"/>
</dbReference>
<evidence type="ECO:0000256" key="3">
    <source>
        <dbReference type="ARBA" id="ARBA00022448"/>
    </source>
</evidence>
<gene>
    <name evidence="7" type="ORF">GCM10018781_46030</name>
</gene>
<feature type="signal peptide" evidence="5">
    <location>
        <begin position="1"/>
        <end position="23"/>
    </location>
</feature>